<dbReference type="Proteomes" id="UP000253314">
    <property type="component" value="Unassembled WGS sequence"/>
</dbReference>
<reference evidence="1 2" key="1">
    <citation type="submission" date="2018-07" db="EMBL/GenBank/DDBJ databases">
        <title>Lottiidibacillus patelloidae gen. nov., sp. nov., isolated from the intestinal tract of a marine limpet and the reclassification of B. taeanensis BH030017T, B. algicola KMM 3737T and B. hwajinpoensis SW-72T as genus Lottiidibacillus.</title>
        <authorList>
            <person name="Liu R."/>
            <person name="Huang Z."/>
        </authorList>
    </citation>
    <scope>NUCLEOTIDE SEQUENCE [LARGE SCALE GENOMIC DNA]</scope>
    <source>
        <strain evidence="1 2">BH030017</strain>
    </source>
</reference>
<name>A0A366XYB2_9BACI</name>
<evidence type="ECO:0000313" key="1">
    <source>
        <dbReference type="EMBL" id="RBW69154.1"/>
    </source>
</evidence>
<proteinExistence type="predicted"/>
<dbReference type="AlphaFoldDB" id="A0A366XYB2"/>
<dbReference type="InterPro" id="IPR007169">
    <property type="entry name" value="RemA-like"/>
</dbReference>
<evidence type="ECO:0000313" key="2">
    <source>
        <dbReference type="Proteomes" id="UP000253314"/>
    </source>
</evidence>
<dbReference type="RefSeq" id="WP_113806586.1">
    <property type="nucleotide sequence ID" value="NZ_QOCW01000013.1"/>
</dbReference>
<comment type="caution">
    <text evidence="1">The sequence shown here is derived from an EMBL/GenBank/DDBJ whole genome shotgun (WGS) entry which is preliminary data.</text>
</comment>
<dbReference type="NCBIfam" id="NF046065">
    <property type="entry name" value="MtxRegRemB"/>
    <property type="match status" value="1"/>
</dbReference>
<dbReference type="OrthoDB" id="9811390at2"/>
<dbReference type="Pfam" id="PF04025">
    <property type="entry name" value="RemA-like"/>
    <property type="match status" value="1"/>
</dbReference>
<sequence>MFIHLGEDVVIRSSDVVTILDRQLLTTSEVTNEFIDRYKKDGLVVDISGDIAKSIVVTTDTIYLSPLSSITLKRRAQMVAGFEPLEDVEN</sequence>
<protein>
    <submittedName>
        <fullName evidence="1">DUF370 domain-containing protein</fullName>
    </submittedName>
</protein>
<organism evidence="1 2">
    <name type="scientific">Bacillus taeanensis</name>
    <dbReference type="NCBI Taxonomy" id="273032"/>
    <lineage>
        <taxon>Bacteria</taxon>
        <taxon>Bacillati</taxon>
        <taxon>Bacillota</taxon>
        <taxon>Bacilli</taxon>
        <taxon>Bacillales</taxon>
        <taxon>Bacillaceae</taxon>
        <taxon>Bacillus</taxon>
    </lineage>
</organism>
<dbReference type="EMBL" id="QOCW01000013">
    <property type="protein sequence ID" value="RBW69154.1"/>
    <property type="molecule type" value="Genomic_DNA"/>
</dbReference>
<keyword evidence="2" id="KW-1185">Reference proteome</keyword>
<accession>A0A366XYB2</accession>
<gene>
    <name evidence="1" type="ORF">DS031_13445</name>
</gene>